<reference evidence="2 3" key="2">
    <citation type="journal article" date="2019" name="G3 (Bethesda)">
        <title>Hybrid Assembly of the Genome of the Entomopathogenic Nematode Steinernema carpocapsae Identifies the X-Chromosome.</title>
        <authorList>
            <person name="Serra L."/>
            <person name="Macchietto M."/>
            <person name="Macias-Munoz A."/>
            <person name="McGill C.J."/>
            <person name="Rodriguez I.M."/>
            <person name="Rodriguez B."/>
            <person name="Murad R."/>
            <person name="Mortazavi A."/>
        </authorList>
    </citation>
    <scope>NUCLEOTIDE SEQUENCE [LARGE SCALE GENOMIC DNA]</scope>
    <source>
        <strain evidence="2 3">ALL</strain>
    </source>
</reference>
<keyword evidence="1" id="KW-0812">Transmembrane</keyword>
<feature type="transmembrane region" description="Helical" evidence="1">
    <location>
        <begin position="30"/>
        <end position="52"/>
    </location>
</feature>
<evidence type="ECO:0000256" key="1">
    <source>
        <dbReference type="SAM" id="Phobius"/>
    </source>
</evidence>
<dbReference type="AlphaFoldDB" id="A0A4U5N3P5"/>
<proteinExistence type="predicted"/>
<keyword evidence="1" id="KW-1133">Transmembrane helix</keyword>
<evidence type="ECO:0000313" key="2">
    <source>
        <dbReference type="EMBL" id="TKR76762.1"/>
    </source>
</evidence>
<keyword evidence="3" id="KW-1185">Reference proteome</keyword>
<organism evidence="2 3">
    <name type="scientific">Steinernema carpocapsae</name>
    <name type="common">Entomopathogenic nematode</name>
    <dbReference type="NCBI Taxonomy" id="34508"/>
    <lineage>
        <taxon>Eukaryota</taxon>
        <taxon>Metazoa</taxon>
        <taxon>Ecdysozoa</taxon>
        <taxon>Nematoda</taxon>
        <taxon>Chromadorea</taxon>
        <taxon>Rhabditida</taxon>
        <taxon>Tylenchina</taxon>
        <taxon>Panagrolaimomorpha</taxon>
        <taxon>Strongyloidoidea</taxon>
        <taxon>Steinernematidae</taxon>
        <taxon>Steinernema</taxon>
    </lineage>
</organism>
<dbReference type="Proteomes" id="UP000298663">
    <property type="component" value="Unassembled WGS sequence"/>
</dbReference>
<sequence>MFNGLLCVKIMDNKTFPTTIHVQHSYLPSAISIIATIIPAIPPNLFIFYVGITSSSIKDKFRVSLISKTS</sequence>
<protein>
    <submittedName>
        <fullName evidence="2">Uncharacterized protein</fullName>
    </submittedName>
</protein>
<reference evidence="2 3" key="1">
    <citation type="journal article" date="2015" name="Genome Biol.">
        <title>Comparative genomics of Steinernema reveals deeply conserved gene regulatory networks.</title>
        <authorList>
            <person name="Dillman A.R."/>
            <person name="Macchietto M."/>
            <person name="Porter C.F."/>
            <person name="Rogers A."/>
            <person name="Williams B."/>
            <person name="Antoshechkin I."/>
            <person name="Lee M.M."/>
            <person name="Goodwin Z."/>
            <person name="Lu X."/>
            <person name="Lewis E.E."/>
            <person name="Goodrich-Blair H."/>
            <person name="Stock S.P."/>
            <person name="Adams B.J."/>
            <person name="Sternberg P.W."/>
            <person name="Mortazavi A."/>
        </authorList>
    </citation>
    <scope>NUCLEOTIDE SEQUENCE [LARGE SCALE GENOMIC DNA]</scope>
    <source>
        <strain evidence="2 3">ALL</strain>
    </source>
</reference>
<dbReference type="EMBL" id="AZBU02000005">
    <property type="protein sequence ID" value="TKR76762.1"/>
    <property type="molecule type" value="Genomic_DNA"/>
</dbReference>
<gene>
    <name evidence="2" type="ORF">L596_017856</name>
</gene>
<name>A0A4U5N3P5_STECR</name>
<keyword evidence="1" id="KW-0472">Membrane</keyword>
<accession>A0A4U5N3P5</accession>
<evidence type="ECO:0000313" key="3">
    <source>
        <dbReference type="Proteomes" id="UP000298663"/>
    </source>
</evidence>
<comment type="caution">
    <text evidence="2">The sequence shown here is derived from an EMBL/GenBank/DDBJ whole genome shotgun (WGS) entry which is preliminary data.</text>
</comment>